<name>A0A317XSE2_9BASI</name>
<organism evidence="2 3">
    <name type="scientific">Testicularia cyperi</name>
    <dbReference type="NCBI Taxonomy" id="1882483"/>
    <lineage>
        <taxon>Eukaryota</taxon>
        <taxon>Fungi</taxon>
        <taxon>Dikarya</taxon>
        <taxon>Basidiomycota</taxon>
        <taxon>Ustilaginomycotina</taxon>
        <taxon>Ustilaginomycetes</taxon>
        <taxon>Ustilaginales</taxon>
        <taxon>Anthracoideaceae</taxon>
        <taxon>Testicularia</taxon>
    </lineage>
</organism>
<accession>A0A317XSE2</accession>
<proteinExistence type="predicted"/>
<sequence>MLDARTPVRPFFFLFFFFFPPFFPLRLFLNPQVDQSACSTGTDGTLSLCWPKNVTIVLAWINYCPEARCAYVWRASDDWRGKKPGAYNNLELHCSVAFTRVSVNRTHPSSENVRKAKAGTGKRISVNAKSYDDRCVQPVFVDHNRQSRDARRVNKLCQPALYADGVKQRRAATETSLHISTRCRLSRLVRLRK</sequence>
<dbReference type="InParanoid" id="A0A317XSE2"/>
<dbReference type="Proteomes" id="UP000246740">
    <property type="component" value="Unassembled WGS sequence"/>
</dbReference>
<keyword evidence="1" id="KW-0472">Membrane</keyword>
<evidence type="ECO:0000256" key="1">
    <source>
        <dbReference type="SAM" id="Phobius"/>
    </source>
</evidence>
<evidence type="ECO:0000313" key="3">
    <source>
        <dbReference type="Proteomes" id="UP000246740"/>
    </source>
</evidence>
<evidence type="ECO:0000313" key="2">
    <source>
        <dbReference type="EMBL" id="PWZ01246.1"/>
    </source>
</evidence>
<dbReference type="AlphaFoldDB" id="A0A317XSE2"/>
<protein>
    <submittedName>
        <fullName evidence="2">Uncharacterized protein</fullName>
    </submittedName>
</protein>
<keyword evidence="3" id="KW-1185">Reference proteome</keyword>
<dbReference type="EMBL" id="KZ819191">
    <property type="protein sequence ID" value="PWZ01246.1"/>
    <property type="molecule type" value="Genomic_DNA"/>
</dbReference>
<gene>
    <name evidence="2" type="ORF">BCV70DRAFT_91506</name>
</gene>
<reference evidence="2 3" key="1">
    <citation type="journal article" date="2018" name="Mol. Biol. Evol.">
        <title>Broad Genomic Sampling Reveals a Smut Pathogenic Ancestry of the Fungal Clade Ustilaginomycotina.</title>
        <authorList>
            <person name="Kijpornyongpan T."/>
            <person name="Mondo S.J."/>
            <person name="Barry K."/>
            <person name="Sandor L."/>
            <person name="Lee J."/>
            <person name="Lipzen A."/>
            <person name="Pangilinan J."/>
            <person name="LaButti K."/>
            <person name="Hainaut M."/>
            <person name="Henrissat B."/>
            <person name="Grigoriev I.V."/>
            <person name="Spatafora J.W."/>
            <person name="Aime M.C."/>
        </authorList>
    </citation>
    <scope>NUCLEOTIDE SEQUENCE [LARGE SCALE GENOMIC DNA]</scope>
    <source>
        <strain evidence="2 3">MCA 3645</strain>
    </source>
</reference>
<feature type="transmembrane region" description="Helical" evidence="1">
    <location>
        <begin position="12"/>
        <end position="29"/>
    </location>
</feature>
<keyword evidence="1" id="KW-0812">Transmembrane</keyword>
<keyword evidence="1" id="KW-1133">Transmembrane helix</keyword>